<dbReference type="AlphaFoldDB" id="A0AAD8AT72"/>
<keyword evidence="7" id="KW-0139">CF(1)</keyword>
<keyword evidence="5" id="KW-0406">Ion transport</keyword>
<name>A0AAD8AT72_BIOPF</name>
<evidence type="ECO:0000313" key="10">
    <source>
        <dbReference type="Proteomes" id="UP001233172"/>
    </source>
</evidence>
<comment type="similarity">
    <text evidence="2">Belongs to the ATPase gamma chain family.</text>
</comment>
<comment type="subcellular location">
    <subcellularLocation>
        <location evidence="1">Membrane</location>
        <topology evidence="1">Peripheral membrane protein</topology>
    </subcellularLocation>
</comment>
<dbReference type="InterPro" id="IPR035968">
    <property type="entry name" value="ATP_synth_F1_ATPase_gsu"/>
</dbReference>
<organism evidence="9 10">
    <name type="scientific">Biomphalaria pfeifferi</name>
    <name type="common">Bloodfluke planorb</name>
    <name type="synonym">Freshwater snail</name>
    <dbReference type="NCBI Taxonomy" id="112525"/>
    <lineage>
        <taxon>Eukaryota</taxon>
        <taxon>Metazoa</taxon>
        <taxon>Spiralia</taxon>
        <taxon>Lophotrochozoa</taxon>
        <taxon>Mollusca</taxon>
        <taxon>Gastropoda</taxon>
        <taxon>Heterobranchia</taxon>
        <taxon>Euthyneura</taxon>
        <taxon>Panpulmonata</taxon>
        <taxon>Hygrophila</taxon>
        <taxon>Lymnaeoidea</taxon>
        <taxon>Planorbidae</taxon>
        <taxon>Biomphalaria</taxon>
    </lineage>
</organism>
<evidence type="ECO:0000313" key="9">
    <source>
        <dbReference type="EMBL" id="KAK0041153.1"/>
    </source>
</evidence>
<evidence type="ECO:0000256" key="5">
    <source>
        <dbReference type="ARBA" id="ARBA00023065"/>
    </source>
</evidence>
<keyword evidence="8" id="KW-0066">ATP synthesis</keyword>
<accession>A0AAD8AT72</accession>
<comment type="caution">
    <text evidence="9">The sequence shown here is derived from an EMBL/GenBank/DDBJ whole genome shotgun (WGS) entry which is preliminary data.</text>
</comment>
<dbReference type="GO" id="GO:0045259">
    <property type="term" value="C:proton-transporting ATP synthase complex"/>
    <property type="evidence" value="ECO:0007669"/>
    <property type="project" value="UniProtKB-KW"/>
</dbReference>
<dbReference type="GO" id="GO:0046933">
    <property type="term" value="F:proton-transporting ATP synthase activity, rotational mechanism"/>
    <property type="evidence" value="ECO:0007669"/>
    <property type="project" value="InterPro"/>
</dbReference>
<dbReference type="SUPFAM" id="SSF52943">
    <property type="entry name" value="ATP synthase (F1-ATPase), gamma subunit"/>
    <property type="match status" value="1"/>
</dbReference>
<evidence type="ECO:0000256" key="2">
    <source>
        <dbReference type="ARBA" id="ARBA00007681"/>
    </source>
</evidence>
<evidence type="ECO:0000256" key="8">
    <source>
        <dbReference type="ARBA" id="ARBA00023310"/>
    </source>
</evidence>
<dbReference type="Gene3D" id="1.10.287.80">
    <property type="entry name" value="ATP synthase, gamma subunit, helix hairpin domain"/>
    <property type="match status" value="1"/>
</dbReference>
<evidence type="ECO:0000256" key="7">
    <source>
        <dbReference type="ARBA" id="ARBA00023196"/>
    </source>
</evidence>
<sequence>MSCVNNLSFSLDEGVLKSDIEFSSSAWLILFATKEDSCGEQSSRMTAMDAASKNEGEMIGKRTLTFN</sequence>
<proteinExistence type="inferred from homology"/>
<evidence type="ECO:0000256" key="1">
    <source>
        <dbReference type="ARBA" id="ARBA00004170"/>
    </source>
</evidence>
<protein>
    <submittedName>
        <fullName evidence="9">ATP synthase subunit mitochondrial-like protein</fullName>
    </submittedName>
</protein>
<gene>
    <name evidence="9" type="ORF">Bpfe_029425</name>
</gene>
<evidence type="ECO:0000256" key="6">
    <source>
        <dbReference type="ARBA" id="ARBA00023136"/>
    </source>
</evidence>
<dbReference type="Proteomes" id="UP001233172">
    <property type="component" value="Unassembled WGS sequence"/>
</dbReference>
<keyword evidence="3" id="KW-0813">Transport</keyword>
<keyword evidence="6" id="KW-0472">Membrane</keyword>
<evidence type="ECO:0000256" key="3">
    <source>
        <dbReference type="ARBA" id="ARBA00022448"/>
    </source>
</evidence>
<keyword evidence="4" id="KW-0375">Hydrogen ion transport</keyword>
<dbReference type="EMBL" id="JASAOG010000286">
    <property type="protein sequence ID" value="KAK0041153.1"/>
    <property type="molecule type" value="Genomic_DNA"/>
</dbReference>
<reference evidence="9" key="2">
    <citation type="submission" date="2023-04" db="EMBL/GenBank/DDBJ databases">
        <authorList>
            <person name="Bu L."/>
            <person name="Lu L."/>
            <person name="Laidemitt M.R."/>
            <person name="Zhang S.M."/>
            <person name="Mutuku M."/>
            <person name="Mkoji G."/>
            <person name="Steinauer M."/>
            <person name="Loker E.S."/>
        </authorList>
    </citation>
    <scope>NUCLEOTIDE SEQUENCE</scope>
    <source>
        <strain evidence="9">KasaAsao</strain>
        <tissue evidence="9">Whole Snail</tissue>
    </source>
</reference>
<reference evidence="9" key="1">
    <citation type="journal article" date="2023" name="PLoS Negl. Trop. Dis.">
        <title>A genome sequence for Biomphalaria pfeifferi, the major vector snail for the human-infecting parasite Schistosoma mansoni.</title>
        <authorList>
            <person name="Bu L."/>
            <person name="Lu L."/>
            <person name="Laidemitt M.R."/>
            <person name="Zhang S.M."/>
            <person name="Mutuku M."/>
            <person name="Mkoji G."/>
            <person name="Steinauer M."/>
            <person name="Loker E.S."/>
        </authorList>
    </citation>
    <scope>NUCLEOTIDE SEQUENCE</scope>
    <source>
        <strain evidence="9">KasaAsao</strain>
    </source>
</reference>
<evidence type="ECO:0000256" key="4">
    <source>
        <dbReference type="ARBA" id="ARBA00022781"/>
    </source>
</evidence>
<keyword evidence="10" id="KW-1185">Reference proteome</keyword>